<evidence type="ECO:0008006" key="3">
    <source>
        <dbReference type="Google" id="ProtNLM"/>
    </source>
</evidence>
<evidence type="ECO:0000313" key="2">
    <source>
        <dbReference type="Proteomes" id="UP000078512"/>
    </source>
</evidence>
<dbReference type="SUPFAM" id="SSF52047">
    <property type="entry name" value="RNI-like"/>
    <property type="match status" value="1"/>
</dbReference>
<organism evidence="1 2">
    <name type="scientific">Linnemannia elongata AG-77</name>
    <dbReference type="NCBI Taxonomy" id="1314771"/>
    <lineage>
        <taxon>Eukaryota</taxon>
        <taxon>Fungi</taxon>
        <taxon>Fungi incertae sedis</taxon>
        <taxon>Mucoromycota</taxon>
        <taxon>Mortierellomycotina</taxon>
        <taxon>Mortierellomycetes</taxon>
        <taxon>Mortierellales</taxon>
        <taxon>Mortierellaceae</taxon>
        <taxon>Linnemannia</taxon>
    </lineage>
</organism>
<sequence>MVGGSEKLMQRTTNGGSGEVCCDGVVELEIEDGNRYGIFDNFEEEIPTTQHQEVHAASVVRLLQHNQAQLRKLTFSETLLSTDLEDSARMIRAIPASVQELSVDNWTPSVLSSATSPPDSDPALSNLKTLTFNNSDIDNLFQTLQRSPALETLVFNNFSHSATDSAPWHALTLTIKEYCPLLTSLHLIDCPPYSDEEFAALTEASARGWKTFRSPLPDKKKFVVWCC</sequence>
<dbReference type="OrthoDB" id="2487351at2759"/>
<evidence type="ECO:0000313" key="1">
    <source>
        <dbReference type="EMBL" id="OAQ29336.1"/>
    </source>
</evidence>
<dbReference type="EMBL" id="KV442041">
    <property type="protein sequence ID" value="OAQ29336.1"/>
    <property type="molecule type" value="Genomic_DNA"/>
</dbReference>
<dbReference type="AlphaFoldDB" id="A0A197JY12"/>
<dbReference type="InterPro" id="IPR032675">
    <property type="entry name" value="LRR_dom_sf"/>
</dbReference>
<protein>
    <recommendedName>
        <fullName evidence="3">RNI-like protein</fullName>
    </recommendedName>
</protein>
<dbReference type="Proteomes" id="UP000078512">
    <property type="component" value="Unassembled WGS sequence"/>
</dbReference>
<accession>A0A197JY12</accession>
<name>A0A197JY12_9FUNG</name>
<proteinExistence type="predicted"/>
<reference evidence="1 2" key="1">
    <citation type="submission" date="2016-05" db="EMBL/GenBank/DDBJ databases">
        <title>Genome sequencing reveals origins of a unique bacterial endosymbiosis in the earliest lineages of terrestrial Fungi.</title>
        <authorList>
            <consortium name="DOE Joint Genome Institute"/>
            <person name="Uehling J."/>
            <person name="Gryganskyi A."/>
            <person name="Hameed K."/>
            <person name="Tschaplinski T."/>
            <person name="Misztal P."/>
            <person name="Wu S."/>
            <person name="Desiro A."/>
            <person name="Vande Pol N."/>
            <person name="Du Z.-Y."/>
            <person name="Zienkiewicz A."/>
            <person name="Zienkiewicz K."/>
            <person name="Morin E."/>
            <person name="Tisserant E."/>
            <person name="Splivallo R."/>
            <person name="Hainaut M."/>
            <person name="Henrissat B."/>
            <person name="Ohm R."/>
            <person name="Kuo A."/>
            <person name="Yan J."/>
            <person name="Lipzen A."/>
            <person name="Nolan M."/>
            <person name="Labutti K."/>
            <person name="Barry K."/>
            <person name="Goldstein A."/>
            <person name="Labbe J."/>
            <person name="Schadt C."/>
            <person name="Tuskan G."/>
            <person name="Grigoriev I."/>
            <person name="Martin F."/>
            <person name="Vilgalys R."/>
            <person name="Bonito G."/>
        </authorList>
    </citation>
    <scope>NUCLEOTIDE SEQUENCE [LARGE SCALE GENOMIC DNA]</scope>
    <source>
        <strain evidence="1 2">AG-77</strain>
    </source>
</reference>
<gene>
    <name evidence="1" type="ORF">K457DRAFT_125828</name>
</gene>
<keyword evidence="2" id="KW-1185">Reference proteome</keyword>
<dbReference type="Gene3D" id="3.80.10.10">
    <property type="entry name" value="Ribonuclease Inhibitor"/>
    <property type="match status" value="1"/>
</dbReference>